<keyword evidence="6 12" id="KW-1005">Bacterial flagellum biogenesis</keyword>
<comment type="similarity">
    <text evidence="1 12">Belongs to the FliP/MopC/SpaP family.</text>
</comment>
<evidence type="ECO:0000256" key="7">
    <source>
        <dbReference type="ARBA" id="ARBA00022927"/>
    </source>
</evidence>
<accession>A0ABQ6A4Z6</accession>
<keyword evidence="14" id="KW-0282">Flagellum</keyword>
<evidence type="ECO:0000256" key="12">
    <source>
        <dbReference type="RuleBase" id="RU362069"/>
    </source>
</evidence>
<evidence type="ECO:0000313" key="15">
    <source>
        <dbReference type="Proteomes" id="UP001156641"/>
    </source>
</evidence>
<keyword evidence="15" id="KW-1185">Reference proteome</keyword>
<evidence type="ECO:0000256" key="1">
    <source>
        <dbReference type="ARBA" id="ARBA00006257"/>
    </source>
</evidence>
<feature type="chain" id="PRO_5045669754" description="Flagellar biosynthetic protein FliP" evidence="13">
    <location>
        <begin position="39"/>
        <end position="266"/>
    </location>
</feature>
<comment type="subcellular location">
    <subcellularLocation>
        <location evidence="12">Cell membrane</location>
        <topology evidence="12">Multi-pass membrane protein</topology>
    </subcellularLocation>
    <subcellularLocation>
        <location evidence="12">Bacterial flagellum basal body</location>
    </subcellularLocation>
</comment>
<sequence>MNKNAARRAKGRHGLWLFNMRGCLCALGLFLAAAPAHAAAGGLTLMSEATGTGGGAAYSLNVQTLLVITGLAFLPGILLLMTGFTRIIIVLSVMRQAMGLQTTPPNMVLSALALALTVFVMRGVIQQEQTLAIDPYLAGQISFNQALAAAKAPEQDFMLAQTRKAPLHLFVDLSGGHYATPKDVPMTVLVPAFATSELETAFQISFLIYVPFVLIDLAVASVLMSLGMIMVSPTLISLPLKLLMFVSIHGWVLVLGTLANSFVLPP</sequence>
<evidence type="ECO:0000256" key="6">
    <source>
        <dbReference type="ARBA" id="ARBA00022795"/>
    </source>
</evidence>
<keyword evidence="10" id="KW-0975">Bacterial flagellum</keyword>
<feature type="signal peptide" evidence="13">
    <location>
        <begin position="1"/>
        <end position="38"/>
    </location>
</feature>
<evidence type="ECO:0000256" key="8">
    <source>
        <dbReference type="ARBA" id="ARBA00022989"/>
    </source>
</evidence>
<evidence type="ECO:0000256" key="10">
    <source>
        <dbReference type="ARBA" id="ARBA00023143"/>
    </source>
</evidence>
<evidence type="ECO:0000256" key="5">
    <source>
        <dbReference type="ARBA" id="ARBA00022692"/>
    </source>
</evidence>
<dbReference type="InterPro" id="IPR005838">
    <property type="entry name" value="T3SS_IM_P"/>
</dbReference>
<keyword evidence="13" id="KW-0732">Signal</keyword>
<keyword evidence="8 12" id="KW-1133">Transmembrane helix</keyword>
<evidence type="ECO:0000256" key="4">
    <source>
        <dbReference type="ARBA" id="ARBA00022475"/>
    </source>
</evidence>
<feature type="transmembrane region" description="Helical" evidence="12">
    <location>
        <begin position="242"/>
        <end position="263"/>
    </location>
</feature>
<dbReference type="PRINTS" id="PR01302">
    <property type="entry name" value="TYPE3IMPPROT"/>
</dbReference>
<evidence type="ECO:0000256" key="2">
    <source>
        <dbReference type="ARBA" id="ARBA00021714"/>
    </source>
</evidence>
<reference evidence="15" key="1">
    <citation type="journal article" date="2019" name="Int. J. Syst. Evol. Microbiol.">
        <title>The Global Catalogue of Microorganisms (GCM) 10K type strain sequencing project: providing services to taxonomists for standard genome sequencing and annotation.</title>
        <authorList>
            <consortium name="The Broad Institute Genomics Platform"/>
            <consortium name="The Broad Institute Genome Sequencing Center for Infectious Disease"/>
            <person name="Wu L."/>
            <person name="Ma J."/>
        </authorList>
    </citation>
    <scope>NUCLEOTIDE SEQUENCE [LARGE SCALE GENOMIC DNA]</scope>
    <source>
        <strain evidence="15">NBRC 112502</strain>
    </source>
</reference>
<protein>
    <recommendedName>
        <fullName evidence="2 12">Flagellar biosynthetic protein FliP</fullName>
    </recommendedName>
</protein>
<dbReference type="PANTHER" id="PTHR30587">
    <property type="entry name" value="FLAGELLAR BIOSYNTHETIC PROTEIN FLIP"/>
    <property type="match status" value="1"/>
</dbReference>
<keyword evidence="4 12" id="KW-1003">Cell membrane</keyword>
<dbReference type="Pfam" id="PF00813">
    <property type="entry name" value="FliP"/>
    <property type="match status" value="1"/>
</dbReference>
<feature type="transmembrane region" description="Helical" evidence="12">
    <location>
        <begin position="62"/>
        <end position="94"/>
    </location>
</feature>
<organism evidence="14 15">
    <name type="scientific">Acidocella aquatica</name>
    <dbReference type="NCBI Taxonomy" id="1922313"/>
    <lineage>
        <taxon>Bacteria</taxon>
        <taxon>Pseudomonadati</taxon>
        <taxon>Pseudomonadota</taxon>
        <taxon>Alphaproteobacteria</taxon>
        <taxon>Acetobacterales</taxon>
        <taxon>Acidocellaceae</taxon>
        <taxon>Acidocella</taxon>
    </lineage>
</organism>
<evidence type="ECO:0000256" key="11">
    <source>
        <dbReference type="ARBA" id="ARBA00023225"/>
    </source>
</evidence>
<evidence type="ECO:0000256" key="13">
    <source>
        <dbReference type="SAM" id="SignalP"/>
    </source>
</evidence>
<keyword evidence="14" id="KW-0969">Cilium</keyword>
<keyword evidence="11 12" id="KW-1006">Bacterial flagellum protein export</keyword>
<dbReference type="NCBIfam" id="TIGR01103">
    <property type="entry name" value="fliP"/>
    <property type="match status" value="1"/>
</dbReference>
<dbReference type="Proteomes" id="UP001156641">
    <property type="component" value="Unassembled WGS sequence"/>
</dbReference>
<keyword evidence="14" id="KW-0966">Cell projection</keyword>
<comment type="caution">
    <text evidence="14">The sequence shown here is derived from an EMBL/GenBank/DDBJ whole genome shotgun (WGS) entry which is preliminary data.</text>
</comment>
<gene>
    <name evidence="12 14" type="primary">fliP</name>
    <name evidence="14" type="ORF">GCM10010909_22210</name>
</gene>
<dbReference type="InterPro" id="IPR005837">
    <property type="entry name" value="FliP"/>
</dbReference>
<keyword evidence="7 12" id="KW-0653">Protein transport</keyword>
<dbReference type="EMBL" id="BSOS01000067">
    <property type="protein sequence ID" value="GLR67540.1"/>
    <property type="molecule type" value="Genomic_DNA"/>
</dbReference>
<evidence type="ECO:0000256" key="9">
    <source>
        <dbReference type="ARBA" id="ARBA00023136"/>
    </source>
</evidence>
<evidence type="ECO:0000313" key="14">
    <source>
        <dbReference type="EMBL" id="GLR67540.1"/>
    </source>
</evidence>
<comment type="function">
    <text evidence="12">Plays a role in the flagellum-specific transport system.</text>
</comment>
<evidence type="ECO:0000256" key="3">
    <source>
        <dbReference type="ARBA" id="ARBA00022448"/>
    </source>
</evidence>
<name>A0ABQ6A4Z6_9PROT</name>
<keyword evidence="5 12" id="KW-0812">Transmembrane</keyword>
<dbReference type="PANTHER" id="PTHR30587:SF0">
    <property type="entry name" value="FLAGELLAR BIOSYNTHETIC PROTEIN FLIP"/>
    <property type="match status" value="1"/>
</dbReference>
<proteinExistence type="inferred from homology"/>
<comment type="caution">
    <text evidence="12">Lacks conserved residue(s) required for the propagation of feature annotation.</text>
</comment>
<dbReference type="PRINTS" id="PR00951">
    <property type="entry name" value="FLGBIOSNFLIP"/>
</dbReference>
<keyword evidence="3 12" id="KW-0813">Transport</keyword>
<feature type="transmembrane region" description="Helical" evidence="12">
    <location>
        <begin position="206"/>
        <end position="230"/>
    </location>
</feature>
<dbReference type="RefSeq" id="WP_284258276.1">
    <property type="nucleotide sequence ID" value="NZ_BSOS01000067.1"/>
</dbReference>
<keyword evidence="9 12" id="KW-0472">Membrane</keyword>